<dbReference type="InterPro" id="IPR000923">
    <property type="entry name" value="BlueCu_1"/>
</dbReference>
<dbReference type="OrthoDB" id="11836at2157"/>
<evidence type="ECO:0000256" key="1">
    <source>
        <dbReference type="ARBA" id="ARBA00022723"/>
    </source>
</evidence>
<evidence type="ECO:0000256" key="2">
    <source>
        <dbReference type="ARBA" id="ARBA00023008"/>
    </source>
</evidence>
<dbReference type="InterPro" id="IPR008972">
    <property type="entry name" value="Cupredoxin"/>
</dbReference>
<evidence type="ECO:0000259" key="4">
    <source>
        <dbReference type="Pfam" id="PF00127"/>
    </source>
</evidence>
<feature type="compositionally biased region" description="Low complexity" evidence="3">
    <location>
        <begin position="46"/>
        <end position="72"/>
    </location>
</feature>
<dbReference type="AlphaFoldDB" id="A0A2P4NKW0"/>
<dbReference type="SUPFAM" id="SSF49503">
    <property type="entry name" value="Cupredoxins"/>
    <property type="match status" value="1"/>
</dbReference>
<dbReference type="RefSeq" id="WP_058568584.1">
    <property type="nucleotide sequence ID" value="NZ_LOPW02000022.1"/>
</dbReference>
<comment type="caution">
    <text evidence="5">The sequence shown here is derived from an EMBL/GenBank/DDBJ whole genome shotgun (WGS) entry which is preliminary data.</text>
</comment>
<proteinExistence type="predicted"/>
<protein>
    <submittedName>
        <fullName evidence="5">Halocyanin domain-containing protein</fullName>
    </submittedName>
</protein>
<accession>A0A2P4NKW0</accession>
<dbReference type="GO" id="GO:0009055">
    <property type="term" value="F:electron transfer activity"/>
    <property type="evidence" value="ECO:0007669"/>
    <property type="project" value="InterPro"/>
</dbReference>
<keyword evidence="1" id="KW-0479">Metal-binding</keyword>
<gene>
    <name evidence="5" type="ORF">AUR65_018500</name>
</gene>
<dbReference type="EMBL" id="LOPW02000022">
    <property type="protein sequence ID" value="POG53766.1"/>
    <property type="molecule type" value="Genomic_DNA"/>
</dbReference>
<dbReference type="InterPro" id="IPR017533">
    <property type="entry name" value="Halocyanin"/>
</dbReference>
<evidence type="ECO:0000256" key="3">
    <source>
        <dbReference type="SAM" id="MobiDB-lite"/>
    </source>
</evidence>
<keyword evidence="2" id="KW-0186">Copper</keyword>
<name>A0A2P4NKW0_9EURY</name>
<organism evidence="5 6">
    <name type="scientific">Haloferax marisrubri</name>
    <dbReference type="NCBI Taxonomy" id="1544719"/>
    <lineage>
        <taxon>Archaea</taxon>
        <taxon>Methanobacteriati</taxon>
        <taxon>Methanobacteriota</taxon>
        <taxon>Stenosarchaea group</taxon>
        <taxon>Halobacteria</taxon>
        <taxon>Halobacteriales</taxon>
        <taxon>Haloferacaceae</taxon>
        <taxon>Haloferax</taxon>
    </lineage>
</organism>
<feature type="region of interest" description="Disordered" evidence="3">
    <location>
        <begin position="38"/>
        <end position="78"/>
    </location>
</feature>
<evidence type="ECO:0000313" key="5">
    <source>
        <dbReference type="EMBL" id="POG53766.1"/>
    </source>
</evidence>
<keyword evidence="6" id="KW-1185">Reference proteome</keyword>
<sequence length="196" mass="20233">MTQRTHDTRRDTRDSTRRTYLKASGALLAGGFLAGCTGGTDGGGSTAETTDAGSDSTADSTATAGATTTDAEQSTGDLPSLSDEAVEYLSNAQSYDGDGVADYTGQSELSVENGAGTRGMAFDPAAIAVDAGTTVTWEWTGRGGEHDVVAVDGTFESELVDSATKTFSYTFETAGEFLYNCSEHEDKGMKGVVVVV</sequence>
<dbReference type="Proteomes" id="UP000053621">
    <property type="component" value="Unassembled WGS sequence"/>
</dbReference>
<feature type="domain" description="Blue (type 1) copper" evidence="4">
    <location>
        <begin position="111"/>
        <end position="195"/>
    </location>
</feature>
<dbReference type="Pfam" id="PF00127">
    <property type="entry name" value="Copper-bind"/>
    <property type="match status" value="1"/>
</dbReference>
<dbReference type="PROSITE" id="PS51318">
    <property type="entry name" value="TAT"/>
    <property type="match status" value="1"/>
</dbReference>
<dbReference type="NCBIfam" id="TIGR03102">
    <property type="entry name" value="halo_cynanin"/>
    <property type="match status" value="1"/>
</dbReference>
<reference evidence="5" key="1">
    <citation type="submission" date="2017-08" db="EMBL/GenBank/DDBJ databases">
        <title>Haloferax marisrubri sp. nov., isolated from the Discovery deep brine-seawater interface in the Red Sea.</title>
        <authorList>
            <person name="Zhang G."/>
            <person name="Stingl U."/>
        </authorList>
    </citation>
    <scope>NUCLEOTIDE SEQUENCE [LARGE SCALE GENOMIC DNA]</scope>
    <source>
        <strain evidence="5">SB3</strain>
    </source>
</reference>
<dbReference type="GO" id="GO:0005507">
    <property type="term" value="F:copper ion binding"/>
    <property type="evidence" value="ECO:0007669"/>
    <property type="project" value="InterPro"/>
</dbReference>
<dbReference type="Gene3D" id="2.60.40.420">
    <property type="entry name" value="Cupredoxins - blue copper proteins"/>
    <property type="match status" value="1"/>
</dbReference>
<dbReference type="InterPro" id="IPR006311">
    <property type="entry name" value="TAT_signal"/>
</dbReference>
<evidence type="ECO:0000313" key="6">
    <source>
        <dbReference type="Proteomes" id="UP000053621"/>
    </source>
</evidence>